<dbReference type="RefSeq" id="WP_121217137.1">
    <property type="nucleotide sequence ID" value="NZ_JBIUBA010000046.1"/>
</dbReference>
<dbReference type="EMBL" id="RBXR01000001">
    <property type="protein sequence ID" value="RKT67092.1"/>
    <property type="molecule type" value="Genomic_DNA"/>
</dbReference>
<comment type="caution">
    <text evidence="1">The sequence shown here is derived from an EMBL/GenBank/DDBJ whole genome shotgun (WGS) entry which is preliminary data.</text>
</comment>
<evidence type="ECO:0000313" key="2">
    <source>
        <dbReference type="Proteomes" id="UP000272729"/>
    </source>
</evidence>
<sequence>MIKQRKWPNANDTALQRRTQIAHSYRAVLMDVAPERCAVLDRAAEALGENWIAPALVTDDAEKMTLTQCAKAVGAKAGTLWQWANRGVVPRNPDGSFTLTDVQRALSERTRRDAPEPPRVA</sequence>
<accession>A0A495WZG6</accession>
<dbReference type="Proteomes" id="UP000272729">
    <property type="component" value="Unassembled WGS sequence"/>
</dbReference>
<proteinExistence type="predicted"/>
<protein>
    <submittedName>
        <fullName evidence="1">Uncharacterized protein</fullName>
    </submittedName>
</protein>
<gene>
    <name evidence="1" type="ORF">DFJ66_0260</name>
</gene>
<organism evidence="1 2">
    <name type="scientific">Saccharothrix variisporea</name>
    <dbReference type="NCBI Taxonomy" id="543527"/>
    <lineage>
        <taxon>Bacteria</taxon>
        <taxon>Bacillati</taxon>
        <taxon>Actinomycetota</taxon>
        <taxon>Actinomycetes</taxon>
        <taxon>Pseudonocardiales</taxon>
        <taxon>Pseudonocardiaceae</taxon>
        <taxon>Saccharothrix</taxon>
    </lineage>
</organism>
<reference evidence="1 2" key="1">
    <citation type="submission" date="2018-10" db="EMBL/GenBank/DDBJ databases">
        <title>Sequencing the genomes of 1000 actinobacteria strains.</title>
        <authorList>
            <person name="Klenk H.-P."/>
        </authorList>
    </citation>
    <scope>NUCLEOTIDE SEQUENCE [LARGE SCALE GENOMIC DNA]</scope>
    <source>
        <strain evidence="1 2">DSM 43911</strain>
    </source>
</reference>
<keyword evidence="2" id="KW-1185">Reference proteome</keyword>
<dbReference type="OrthoDB" id="4744257at2"/>
<dbReference type="AlphaFoldDB" id="A0A495WZG6"/>
<name>A0A495WZG6_9PSEU</name>
<evidence type="ECO:0000313" key="1">
    <source>
        <dbReference type="EMBL" id="RKT67092.1"/>
    </source>
</evidence>